<dbReference type="HAMAP" id="MF_01013">
    <property type="entry name" value="HisF"/>
    <property type="match status" value="1"/>
</dbReference>
<evidence type="ECO:0000313" key="14">
    <source>
        <dbReference type="Proteomes" id="UP000178700"/>
    </source>
</evidence>
<dbReference type="CDD" id="cd04731">
    <property type="entry name" value="HisF"/>
    <property type="match status" value="1"/>
</dbReference>
<dbReference type="NCBIfam" id="TIGR00735">
    <property type="entry name" value="hisF"/>
    <property type="match status" value="1"/>
</dbReference>
<evidence type="ECO:0000256" key="12">
    <source>
        <dbReference type="RuleBase" id="RU003657"/>
    </source>
</evidence>
<evidence type="ECO:0000256" key="11">
    <source>
        <dbReference type="HAMAP-Rule" id="MF_01013"/>
    </source>
</evidence>
<dbReference type="UniPathway" id="UPA00031">
    <property type="reaction ID" value="UER00010"/>
</dbReference>
<dbReference type="InterPro" id="IPR050064">
    <property type="entry name" value="IGPS_HisA/HisF"/>
</dbReference>
<comment type="subunit">
    <text evidence="4 11">Heterodimer of HisH and HisF.</text>
</comment>
<comment type="function">
    <text evidence="9 11">IGPS catalyzes the conversion of PRFAR and glutamine to IGP, AICAR and glutamate. The HisF subunit catalyzes the cyclization activity that produces IGP and AICAR from PRFAR using the ammonia provided by the HisH subunit.</text>
</comment>
<dbReference type="InterPro" id="IPR006062">
    <property type="entry name" value="His_biosynth"/>
</dbReference>
<evidence type="ECO:0000256" key="5">
    <source>
        <dbReference type="ARBA" id="ARBA00022490"/>
    </source>
</evidence>
<evidence type="ECO:0000256" key="10">
    <source>
        <dbReference type="ARBA" id="ARBA00047838"/>
    </source>
</evidence>
<keyword evidence="7 11" id="KW-0368">Histidine biosynthesis</keyword>
<keyword evidence="8 11" id="KW-0456">Lyase</keyword>
<comment type="subcellular location">
    <subcellularLocation>
        <location evidence="1 11">Cytoplasm</location>
    </subcellularLocation>
</comment>
<dbReference type="EC" id="4.3.2.10" evidence="11"/>
<comment type="similarity">
    <text evidence="3 11 12">Belongs to the HisA/HisF family.</text>
</comment>
<evidence type="ECO:0000256" key="7">
    <source>
        <dbReference type="ARBA" id="ARBA00023102"/>
    </source>
</evidence>
<dbReference type="GO" id="GO:0005737">
    <property type="term" value="C:cytoplasm"/>
    <property type="evidence" value="ECO:0007669"/>
    <property type="project" value="UniProtKB-SubCell"/>
</dbReference>
<name>A0A1F6VAF4_9BACT</name>
<dbReference type="InterPro" id="IPR011060">
    <property type="entry name" value="RibuloseP-bd_barrel"/>
</dbReference>
<comment type="catalytic activity">
    <reaction evidence="10 11">
        <text>5-[(5-phospho-1-deoxy-D-ribulos-1-ylimino)methylamino]-1-(5-phospho-beta-D-ribosyl)imidazole-4-carboxamide + L-glutamine = D-erythro-1-(imidazol-4-yl)glycerol 3-phosphate + 5-amino-1-(5-phospho-beta-D-ribosyl)imidazole-4-carboxamide + L-glutamate + H(+)</text>
        <dbReference type="Rhea" id="RHEA:24793"/>
        <dbReference type="ChEBI" id="CHEBI:15378"/>
        <dbReference type="ChEBI" id="CHEBI:29985"/>
        <dbReference type="ChEBI" id="CHEBI:58278"/>
        <dbReference type="ChEBI" id="CHEBI:58359"/>
        <dbReference type="ChEBI" id="CHEBI:58475"/>
        <dbReference type="ChEBI" id="CHEBI:58525"/>
        <dbReference type="EC" id="4.3.2.10"/>
    </reaction>
</comment>
<feature type="active site" evidence="11">
    <location>
        <position position="136"/>
    </location>
</feature>
<dbReference type="GO" id="GO:0000105">
    <property type="term" value="P:L-histidine biosynthetic process"/>
    <property type="evidence" value="ECO:0007669"/>
    <property type="project" value="UniProtKB-UniRule"/>
</dbReference>
<evidence type="ECO:0000256" key="4">
    <source>
        <dbReference type="ARBA" id="ARBA00011152"/>
    </source>
</evidence>
<dbReference type="Proteomes" id="UP000178700">
    <property type="component" value="Unassembled WGS sequence"/>
</dbReference>
<comment type="caution">
    <text evidence="13">The sequence shown here is derived from an EMBL/GenBank/DDBJ whole genome shotgun (WGS) entry which is preliminary data.</text>
</comment>
<dbReference type="FunFam" id="3.20.20.70:FF:000006">
    <property type="entry name" value="Imidazole glycerol phosphate synthase subunit HisF"/>
    <property type="match status" value="1"/>
</dbReference>
<dbReference type="InterPro" id="IPR004651">
    <property type="entry name" value="HisF"/>
</dbReference>
<comment type="pathway">
    <text evidence="2 11">Amino-acid biosynthesis; L-histidine biosynthesis; L-histidine from 5-phospho-alpha-D-ribose 1-diphosphate: step 5/9.</text>
</comment>
<dbReference type="GO" id="GO:0016829">
    <property type="term" value="F:lyase activity"/>
    <property type="evidence" value="ECO:0007669"/>
    <property type="project" value="UniProtKB-KW"/>
</dbReference>
<sequence length="261" mass="28417">MTVPASNLTKRIIPCLDVKDGKVVKGVRFRDHIIMGDIVELAKRYSDEGADELVFYDITASSDKRTVSIDWVKKVAQVINIPFCVAGGISSVADARKTLQNGADKISVNSPALENPALINNLVKEFGSQCVVVGIDSFEENGDYFVKQYTGDPGKTKTTKWRTLDWAVEIQKLGAGEIVLNCMNQDGMRSGYDIVQLKTLSEFITIPLIASGGAGSAEDFVKVFKETNVDAGLAASIFHSGNIVISDLKNTLQKNNIQVRL</sequence>
<organism evidence="13 14">
    <name type="scientific">Candidatus Nomurabacteria bacterium RIFCSPHIGHO2_01_FULL_39_10</name>
    <dbReference type="NCBI Taxonomy" id="1801733"/>
    <lineage>
        <taxon>Bacteria</taxon>
        <taxon>Candidatus Nomuraibacteriota</taxon>
    </lineage>
</organism>
<accession>A0A1F6VAF4</accession>
<evidence type="ECO:0000256" key="9">
    <source>
        <dbReference type="ARBA" id="ARBA00025475"/>
    </source>
</evidence>
<dbReference type="Pfam" id="PF00977">
    <property type="entry name" value="His_biosynth"/>
    <property type="match status" value="1"/>
</dbReference>
<reference evidence="13 14" key="1">
    <citation type="journal article" date="2016" name="Nat. Commun.">
        <title>Thousands of microbial genomes shed light on interconnected biogeochemical processes in an aquifer system.</title>
        <authorList>
            <person name="Anantharaman K."/>
            <person name="Brown C.T."/>
            <person name="Hug L.A."/>
            <person name="Sharon I."/>
            <person name="Castelle C.J."/>
            <person name="Probst A.J."/>
            <person name="Thomas B.C."/>
            <person name="Singh A."/>
            <person name="Wilkins M.J."/>
            <person name="Karaoz U."/>
            <person name="Brodie E.L."/>
            <person name="Williams K.H."/>
            <person name="Hubbard S.S."/>
            <person name="Banfield J.F."/>
        </authorList>
    </citation>
    <scope>NUCLEOTIDE SEQUENCE [LARGE SCALE GENOMIC DNA]</scope>
</reference>
<evidence type="ECO:0000313" key="13">
    <source>
        <dbReference type="EMBL" id="OGI66620.1"/>
    </source>
</evidence>
<dbReference type="InterPro" id="IPR013785">
    <property type="entry name" value="Aldolase_TIM"/>
</dbReference>
<evidence type="ECO:0000256" key="2">
    <source>
        <dbReference type="ARBA" id="ARBA00005091"/>
    </source>
</evidence>
<keyword evidence="5 11" id="KW-0963">Cytoplasm</keyword>
<dbReference type="AlphaFoldDB" id="A0A1F6VAF4"/>
<dbReference type="PANTHER" id="PTHR21235:SF2">
    <property type="entry name" value="IMIDAZOLE GLYCEROL PHOSPHATE SYNTHASE HISHF"/>
    <property type="match status" value="1"/>
</dbReference>
<proteinExistence type="inferred from homology"/>
<evidence type="ECO:0000256" key="1">
    <source>
        <dbReference type="ARBA" id="ARBA00004496"/>
    </source>
</evidence>
<dbReference type="EMBL" id="MFTJ01000007">
    <property type="protein sequence ID" value="OGI66620.1"/>
    <property type="molecule type" value="Genomic_DNA"/>
</dbReference>
<evidence type="ECO:0000256" key="3">
    <source>
        <dbReference type="ARBA" id="ARBA00009667"/>
    </source>
</evidence>
<dbReference type="GO" id="GO:0000107">
    <property type="term" value="F:imidazoleglycerol-phosphate synthase activity"/>
    <property type="evidence" value="ECO:0007669"/>
    <property type="project" value="UniProtKB-UniRule"/>
</dbReference>
<dbReference type="Gene3D" id="3.20.20.70">
    <property type="entry name" value="Aldolase class I"/>
    <property type="match status" value="1"/>
</dbReference>
<keyword evidence="6 11" id="KW-0028">Amino-acid biosynthesis</keyword>
<dbReference type="SUPFAM" id="SSF51366">
    <property type="entry name" value="Ribulose-phoshate binding barrel"/>
    <property type="match status" value="1"/>
</dbReference>
<feature type="active site" evidence="11">
    <location>
        <position position="17"/>
    </location>
</feature>
<evidence type="ECO:0000256" key="8">
    <source>
        <dbReference type="ARBA" id="ARBA00023239"/>
    </source>
</evidence>
<dbReference type="PANTHER" id="PTHR21235">
    <property type="entry name" value="IMIDAZOLE GLYCEROL PHOSPHATE SYNTHASE SUBUNIT HISF/H IGP SYNTHASE SUBUNIT HISF/H"/>
    <property type="match status" value="1"/>
</dbReference>
<protein>
    <recommendedName>
        <fullName evidence="11">Imidazole glycerol phosphate synthase subunit HisF</fullName>
        <ecNumber evidence="11">4.3.2.10</ecNumber>
    </recommendedName>
    <alternativeName>
        <fullName evidence="11">IGP synthase cyclase subunit</fullName>
    </alternativeName>
    <alternativeName>
        <fullName evidence="11">IGP synthase subunit HisF</fullName>
    </alternativeName>
    <alternativeName>
        <fullName evidence="11">ImGP synthase subunit HisF</fullName>
        <shortName evidence="11">IGPS subunit HisF</shortName>
    </alternativeName>
</protein>
<evidence type="ECO:0000256" key="6">
    <source>
        <dbReference type="ARBA" id="ARBA00022605"/>
    </source>
</evidence>
<gene>
    <name evidence="11" type="primary">hisF</name>
    <name evidence="13" type="ORF">A2642_00065</name>
</gene>